<proteinExistence type="predicted"/>
<gene>
    <name evidence="1" type="ORF">DW888_20515</name>
</gene>
<protein>
    <submittedName>
        <fullName evidence="1">Cyclically-permuted mutarotase family protein</fullName>
    </submittedName>
</protein>
<dbReference type="NCBIfam" id="TIGR03548">
    <property type="entry name" value="mutarot_permut"/>
    <property type="match status" value="1"/>
</dbReference>
<name>A0A413V525_9BACE</name>
<dbReference type="AlphaFoldDB" id="A0A413V525"/>
<reference evidence="1 2" key="1">
    <citation type="submission" date="2018-08" db="EMBL/GenBank/DDBJ databases">
        <title>A genome reference for cultivated species of the human gut microbiota.</title>
        <authorList>
            <person name="Zou Y."/>
            <person name="Xue W."/>
            <person name="Luo G."/>
        </authorList>
    </citation>
    <scope>NUCLEOTIDE SEQUENCE [LARGE SCALE GENOMIC DNA]</scope>
    <source>
        <strain evidence="1 2">AM40-30BH</strain>
    </source>
</reference>
<dbReference type="InterPro" id="IPR056734">
    <property type="entry name" value="NANM"/>
</dbReference>
<evidence type="ECO:0000313" key="2">
    <source>
        <dbReference type="Proteomes" id="UP000284379"/>
    </source>
</evidence>
<accession>A0A413V525</accession>
<dbReference type="SUPFAM" id="SSF117281">
    <property type="entry name" value="Kelch motif"/>
    <property type="match status" value="1"/>
</dbReference>
<dbReference type="Pfam" id="PF24996">
    <property type="entry name" value="NANM"/>
    <property type="match status" value="1"/>
</dbReference>
<evidence type="ECO:0000313" key="1">
    <source>
        <dbReference type="EMBL" id="RHB28696.1"/>
    </source>
</evidence>
<sequence length="400" mass="42275">MLLCGKIFHDLYIMKKSSLIVLSLIATVITGGLLPACTSSSGQEAASCAIRIEHISGFPDYEPGYSLGVSACYAGFINDDLIIAGGCNFPDIPASEGGEKRFYKGIYRGLPANDSTLTWTQIGELPVEAAYGVTLSLPHKLIFVGGNHSAGGLSTTYSLSLNATGDAAILDTLPALPFALDNMAGAVLGNVLYVFGGNKAGVPSASLFSLSMENPVEGWKEEPALPGAPRVQPVCTAQEDALYIWGGFSPSLGENQEATVATDGYRYLPASKTWEPVSAPVVPATGELLTLTGGASIACSDSLILCVGGVNKEIFLDAISGSYSRVTKENYLTQPVSWYRFNNRLMVYDIHRNGWDEWGQSSGLARAGAALAGRQQEVFVIGGETKPGIRTAQICKIVIE</sequence>
<organism evidence="1 2">
    <name type="scientific">Bacteroides nordii</name>
    <dbReference type="NCBI Taxonomy" id="291645"/>
    <lineage>
        <taxon>Bacteria</taxon>
        <taxon>Pseudomonadati</taxon>
        <taxon>Bacteroidota</taxon>
        <taxon>Bacteroidia</taxon>
        <taxon>Bacteroidales</taxon>
        <taxon>Bacteroidaceae</taxon>
        <taxon>Bacteroides</taxon>
    </lineage>
</organism>
<dbReference type="Gene3D" id="2.120.10.80">
    <property type="entry name" value="Kelch-type beta propeller"/>
    <property type="match status" value="1"/>
</dbReference>
<dbReference type="InterPro" id="IPR015915">
    <property type="entry name" value="Kelch-typ_b-propeller"/>
</dbReference>
<dbReference type="Proteomes" id="UP000284379">
    <property type="component" value="Unassembled WGS sequence"/>
</dbReference>
<dbReference type="InterPro" id="IPR019937">
    <property type="entry name" value="Cycl-permuted_mutarotase"/>
</dbReference>
<comment type="caution">
    <text evidence="1">The sequence shown here is derived from an EMBL/GenBank/DDBJ whole genome shotgun (WGS) entry which is preliminary data.</text>
</comment>
<dbReference type="EMBL" id="QSGO01000038">
    <property type="protein sequence ID" value="RHB28696.1"/>
    <property type="molecule type" value="Genomic_DNA"/>
</dbReference>
<dbReference type="PANTHER" id="PTHR45632">
    <property type="entry name" value="LD33804P"/>
    <property type="match status" value="1"/>
</dbReference>